<feature type="domain" description="DUF4422" evidence="1">
    <location>
        <begin position="6"/>
        <end position="225"/>
    </location>
</feature>
<evidence type="ECO:0000259" key="1">
    <source>
        <dbReference type="Pfam" id="PF14393"/>
    </source>
</evidence>
<organism evidence="2 3">
    <name type="scientific">Enterococcus eurekensis</name>
    <dbReference type="NCBI Taxonomy" id="1159753"/>
    <lineage>
        <taxon>Bacteria</taxon>
        <taxon>Bacillati</taxon>
        <taxon>Bacillota</taxon>
        <taxon>Bacilli</taxon>
        <taxon>Lactobacillales</taxon>
        <taxon>Enterococcaceae</taxon>
        <taxon>Enterococcus</taxon>
    </lineage>
</organism>
<dbReference type="InterPro" id="IPR025536">
    <property type="entry name" value="DUF4422"/>
</dbReference>
<dbReference type="Pfam" id="PF14393">
    <property type="entry name" value="DUF4422"/>
    <property type="match status" value="1"/>
</dbReference>
<accession>A0ABV9M4D7</accession>
<proteinExistence type="predicted"/>
<evidence type="ECO:0000313" key="3">
    <source>
        <dbReference type="Proteomes" id="UP001596026"/>
    </source>
</evidence>
<keyword evidence="3" id="KW-1185">Reference proteome</keyword>
<reference evidence="3" key="1">
    <citation type="journal article" date="2019" name="Int. J. Syst. Evol. Microbiol.">
        <title>The Global Catalogue of Microorganisms (GCM) 10K type strain sequencing project: providing services to taxonomists for standard genome sequencing and annotation.</title>
        <authorList>
            <consortium name="The Broad Institute Genomics Platform"/>
            <consortium name="The Broad Institute Genome Sequencing Center for Infectious Disease"/>
            <person name="Wu L."/>
            <person name="Ma J."/>
        </authorList>
    </citation>
    <scope>NUCLEOTIDE SEQUENCE [LARGE SCALE GENOMIC DNA]</scope>
    <source>
        <strain evidence="3">CGMCC 1.19061</strain>
    </source>
</reference>
<gene>
    <name evidence="2" type="ORF">ACFO3L_04945</name>
</gene>
<comment type="caution">
    <text evidence="2">The sequence shown here is derived from an EMBL/GenBank/DDBJ whole genome shotgun (WGS) entry which is preliminary data.</text>
</comment>
<evidence type="ECO:0000313" key="2">
    <source>
        <dbReference type="EMBL" id="MFC4709976.1"/>
    </source>
</evidence>
<protein>
    <submittedName>
        <fullName evidence="2">DUF4422 domain-containing protein</fullName>
    </submittedName>
</protein>
<sequence length="259" mass="31089">MSKINIAVATHKKYQMPTEEIYLPIQSGAILNSIDLGYQRDDEGENISNKNLRYSELTALYWMWKNSKAEYKGLAHYRRHFSNKKFMSIFSKGKFEDVLSKKKIEELFNDVDIVLPKKRNYYIETIESHYNHTHYEDDLRVTKEVMNRLYPDYTQDLNDVLQRKSAHMFNMFIMKADLFDAYCEWLFTILFDIEENLDISEYSLFHQRVFGRISEILLDVWLAKNNLKYAEVPVMFMEQQNWFAKINKFIKAKILKAKY</sequence>
<dbReference type="Proteomes" id="UP001596026">
    <property type="component" value="Unassembled WGS sequence"/>
</dbReference>
<name>A0ABV9M4D7_9ENTE</name>
<dbReference type="RefSeq" id="WP_379964441.1">
    <property type="nucleotide sequence ID" value="NZ_JBHSGT010000033.1"/>
</dbReference>
<dbReference type="EMBL" id="JBHSGT010000033">
    <property type="protein sequence ID" value="MFC4709976.1"/>
    <property type="molecule type" value="Genomic_DNA"/>
</dbReference>